<dbReference type="InterPro" id="IPR036412">
    <property type="entry name" value="HAD-like_sf"/>
</dbReference>
<evidence type="ECO:0000256" key="7">
    <source>
        <dbReference type="ARBA" id="ARBA00022842"/>
    </source>
</evidence>
<dbReference type="Gene3D" id="3.40.50.1000">
    <property type="entry name" value="HAD superfamily/HAD-like"/>
    <property type="match status" value="1"/>
</dbReference>
<keyword evidence="10" id="KW-1185">Reference proteome</keyword>
<protein>
    <recommendedName>
        <fullName evidence="3">phosphoserine phosphatase</fullName>
        <ecNumber evidence="3">3.1.3.3</ecNumber>
    </recommendedName>
</protein>
<organism evidence="9 10">
    <name type="scientific">Thermococcus aggregans</name>
    <dbReference type="NCBI Taxonomy" id="110163"/>
    <lineage>
        <taxon>Archaea</taxon>
        <taxon>Methanobacteriati</taxon>
        <taxon>Methanobacteriota</taxon>
        <taxon>Thermococci</taxon>
        <taxon>Thermococcales</taxon>
        <taxon>Thermococcaceae</taxon>
        <taxon>Thermococcus</taxon>
    </lineage>
</organism>
<reference evidence="9" key="1">
    <citation type="journal article" date="1998" name="Int. J. Syst. Bacteriol. 48 Pt">
        <title>Thermococcus guaymasensis sp. nov. and Thermococcus aggregans sp. nov., two novel thermophilic archaea isolated from the Guaymas Basin hydrothermal vent site.</title>
        <authorList>
            <person name="Canganella F."/>
            <person name="Jones W.J."/>
            <person name="Gambacorta A."/>
            <person name="Antranikian G."/>
        </authorList>
    </citation>
    <scope>NUCLEOTIDE SEQUENCE</scope>
    <source>
        <strain evidence="9">TY</strain>
    </source>
</reference>
<gene>
    <name evidence="9" type="ORF">NF865_07725</name>
</gene>
<dbReference type="EC" id="3.1.3.3" evidence="3"/>
<comment type="pathway">
    <text evidence="2">Amino-acid biosynthesis; L-serine biosynthesis; L-serine from 3-phospho-D-glycerate: step 3/3.</text>
</comment>
<dbReference type="AlphaFoldDB" id="A0A9E7MWH6"/>
<dbReference type="InterPro" id="IPR050582">
    <property type="entry name" value="HAD-like_SerB"/>
</dbReference>
<proteinExistence type="predicted"/>
<dbReference type="RefSeq" id="WP_253304171.1">
    <property type="nucleotide sequence ID" value="NZ_CP099582.1"/>
</dbReference>
<dbReference type="GO" id="GO:0000287">
    <property type="term" value="F:magnesium ion binding"/>
    <property type="evidence" value="ECO:0007669"/>
    <property type="project" value="TreeGrafter"/>
</dbReference>
<sequence length="209" mass="23980">MYLIAFDLEGTLVKSKSSWVELHKKFGTWDKGKEYAERFFAGEFDYPTWARLDASLWKGRTREEIMEWANSVEYFEGVDELFQFLRQKGFKIAIISGGLKCLAERVGRELKADFVYANELVFDEEGKVTGEVLPWVDFKNKGDILLELKEKLKPKLTIAVGDGHNDIAMFKVADVSIAINPHEGVKGDYLARDLYEVKEIIEKVLKEKG</sequence>
<name>A0A9E7MWH6_THEAG</name>
<comment type="cofactor">
    <cofactor evidence="1">
        <name>Mg(2+)</name>
        <dbReference type="ChEBI" id="CHEBI:18420"/>
    </cofactor>
</comment>
<dbReference type="SUPFAM" id="SSF56784">
    <property type="entry name" value="HAD-like"/>
    <property type="match status" value="1"/>
</dbReference>
<dbReference type="PANTHER" id="PTHR43344:SF2">
    <property type="entry name" value="PHOSPHOSERINE PHOSPHATASE"/>
    <property type="match status" value="1"/>
</dbReference>
<keyword evidence="7" id="KW-0460">Magnesium</keyword>
<evidence type="ECO:0000256" key="4">
    <source>
        <dbReference type="ARBA" id="ARBA00022605"/>
    </source>
</evidence>
<dbReference type="NCBIfam" id="TIGR01491">
    <property type="entry name" value="HAD-SF-IB-PSPlk"/>
    <property type="match status" value="1"/>
</dbReference>
<keyword evidence="6" id="KW-0378">Hydrolase</keyword>
<keyword evidence="5" id="KW-0479">Metal-binding</keyword>
<dbReference type="GO" id="GO:0036424">
    <property type="term" value="F:L-phosphoserine phosphatase activity"/>
    <property type="evidence" value="ECO:0007669"/>
    <property type="project" value="TreeGrafter"/>
</dbReference>
<dbReference type="PANTHER" id="PTHR43344">
    <property type="entry name" value="PHOSPHOSERINE PHOSPHATASE"/>
    <property type="match status" value="1"/>
</dbReference>
<dbReference type="GO" id="GO:0006564">
    <property type="term" value="P:L-serine biosynthetic process"/>
    <property type="evidence" value="ECO:0007669"/>
    <property type="project" value="UniProtKB-KW"/>
</dbReference>
<evidence type="ECO:0000313" key="10">
    <source>
        <dbReference type="Proteomes" id="UP001055732"/>
    </source>
</evidence>
<evidence type="ECO:0000256" key="1">
    <source>
        <dbReference type="ARBA" id="ARBA00001946"/>
    </source>
</evidence>
<dbReference type="KEGG" id="tagg:NF865_07725"/>
<dbReference type="GO" id="GO:0005737">
    <property type="term" value="C:cytoplasm"/>
    <property type="evidence" value="ECO:0007669"/>
    <property type="project" value="TreeGrafter"/>
</dbReference>
<keyword evidence="4" id="KW-0028">Amino-acid biosynthesis</keyword>
<evidence type="ECO:0000313" key="9">
    <source>
        <dbReference type="EMBL" id="USS40214.1"/>
    </source>
</evidence>
<evidence type="ECO:0000256" key="3">
    <source>
        <dbReference type="ARBA" id="ARBA00012640"/>
    </source>
</evidence>
<accession>A0A9E7MWH6</accession>
<evidence type="ECO:0000256" key="6">
    <source>
        <dbReference type="ARBA" id="ARBA00022801"/>
    </source>
</evidence>
<evidence type="ECO:0000256" key="8">
    <source>
        <dbReference type="ARBA" id="ARBA00023299"/>
    </source>
</evidence>
<evidence type="ECO:0000256" key="2">
    <source>
        <dbReference type="ARBA" id="ARBA00005135"/>
    </source>
</evidence>
<reference evidence="9" key="2">
    <citation type="submission" date="2022-06" db="EMBL/GenBank/DDBJ databases">
        <authorList>
            <person name="Park Y.-J."/>
        </authorList>
    </citation>
    <scope>NUCLEOTIDE SEQUENCE</scope>
    <source>
        <strain evidence="9">TY</strain>
    </source>
</reference>
<dbReference type="NCBIfam" id="TIGR01488">
    <property type="entry name" value="HAD-SF-IB"/>
    <property type="match status" value="1"/>
</dbReference>
<dbReference type="Proteomes" id="UP001055732">
    <property type="component" value="Chromosome"/>
</dbReference>
<dbReference type="Pfam" id="PF00702">
    <property type="entry name" value="Hydrolase"/>
    <property type="match status" value="1"/>
</dbReference>
<dbReference type="InterPro" id="IPR006386">
    <property type="entry name" value="HAD-SF_hydro_IB_PSP-like_arc"/>
</dbReference>
<keyword evidence="8" id="KW-0718">Serine biosynthesis</keyword>
<dbReference type="EMBL" id="CP099582">
    <property type="protein sequence ID" value="USS40214.1"/>
    <property type="molecule type" value="Genomic_DNA"/>
</dbReference>
<evidence type="ECO:0000256" key="5">
    <source>
        <dbReference type="ARBA" id="ARBA00022723"/>
    </source>
</evidence>
<dbReference type="InterPro" id="IPR023214">
    <property type="entry name" value="HAD_sf"/>
</dbReference>